<dbReference type="InterPro" id="IPR052433">
    <property type="entry name" value="X-Pro_dipept-like"/>
</dbReference>
<comment type="cofactor">
    <cofactor evidence="7">
        <name>Mn(2+)</name>
        <dbReference type="ChEBI" id="CHEBI:29035"/>
    </cofactor>
    <text evidence="7">Binds 2 manganese ions per subunit.</text>
</comment>
<dbReference type="Gene3D" id="3.90.230.10">
    <property type="entry name" value="Creatinase/methionine aminopeptidase superfamily"/>
    <property type="match status" value="1"/>
</dbReference>
<gene>
    <name evidence="7" type="primary">pepQ</name>
    <name evidence="10" type="ORF">FHS09_002199</name>
</gene>
<dbReference type="GO" id="GO:0006508">
    <property type="term" value="P:proteolysis"/>
    <property type="evidence" value="ECO:0007669"/>
    <property type="project" value="UniProtKB-KW"/>
</dbReference>
<dbReference type="Proteomes" id="UP000535937">
    <property type="component" value="Unassembled WGS sequence"/>
</dbReference>
<dbReference type="InterPro" id="IPR000994">
    <property type="entry name" value="Pept_M24"/>
</dbReference>
<evidence type="ECO:0000259" key="8">
    <source>
        <dbReference type="Pfam" id="PF00557"/>
    </source>
</evidence>
<dbReference type="EMBL" id="JACHWZ010000009">
    <property type="protein sequence ID" value="MBB3061366.1"/>
    <property type="molecule type" value="Genomic_DNA"/>
</dbReference>
<feature type="domain" description="Peptidase M24" evidence="8">
    <location>
        <begin position="165"/>
        <end position="426"/>
    </location>
</feature>
<protein>
    <recommendedName>
        <fullName evidence="7">Xaa-Pro dipeptidase</fullName>
        <shortName evidence="7">X-Pro dipeptidase</shortName>
        <ecNumber evidence="7">3.4.13.9</ecNumber>
    </recommendedName>
    <alternativeName>
        <fullName evidence="7">Imidodipeptidase</fullName>
    </alternativeName>
    <alternativeName>
        <fullName evidence="7">Proline dipeptidase</fullName>
        <shortName evidence="7">Prolidase</shortName>
    </alternativeName>
</protein>
<dbReference type="GO" id="GO:0005829">
    <property type="term" value="C:cytosol"/>
    <property type="evidence" value="ECO:0007669"/>
    <property type="project" value="TreeGrafter"/>
</dbReference>
<evidence type="ECO:0000256" key="1">
    <source>
        <dbReference type="ARBA" id="ARBA00022670"/>
    </source>
</evidence>
<feature type="binding site" evidence="7">
    <location>
        <position position="336"/>
    </location>
    <ligand>
        <name>Mn(2+)</name>
        <dbReference type="ChEBI" id="CHEBI:29035"/>
        <label>1</label>
    </ligand>
</feature>
<dbReference type="GO" id="GO:0046872">
    <property type="term" value="F:metal ion binding"/>
    <property type="evidence" value="ECO:0007669"/>
    <property type="project" value="UniProtKB-KW"/>
</dbReference>
<dbReference type="GO" id="GO:0004177">
    <property type="term" value="F:aminopeptidase activity"/>
    <property type="evidence" value="ECO:0007669"/>
    <property type="project" value="TreeGrafter"/>
</dbReference>
<dbReference type="SUPFAM" id="SSF55920">
    <property type="entry name" value="Creatinase/aminopeptidase"/>
    <property type="match status" value="1"/>
</dbReference>
<keyword evidence="4 7" id="KW-0224">Dipeptidase</keyword>
<evidence type="ECO:0000256" key="4">
    <source>
        <dbReference type="ARBA" id="ARBA00022997"/>
    </source>
</evidence>
<dbReference type="InterPro" id="IPR036005">
    <property type="entry name" value="Creatinase/aminopeptidase-like"/>
</dbReference>
<dbReference type="InterPro" id="IPR022846">
    <property type="entry name" value="X_Pro_dipept"/>
</dbReference>
<dbReference type="PANTHER" id="PTHR43226:SF8">
    <property type="entry name" value="XAA-PRO DIPEPTIDASE"/>
    <property type="match status" value="1"/>
</dbReference>
<feature type="binding site" evidence="7">
    <location>
        <position position="245"/>
    </location>
    <ligand>
        <name>Mn(2+)</name>
        <dbReference type="ChEBI" id="CHEBI:29035"/>
        <label>2</label>
    </ligand>
</feature>
<evidence type="ECO:0000256" key="6">
    <source>
        <dbReference type="ARBA" id="ARBA00023211"/>
    </source>
</evidence>
<keyword evidence="1 7" id="KW-0645">Protease</keyword>
<dbReference type="AlphaFoldDB" id="A0A7W4WBR9"/>
<dbReference type="Pfam" id="PF00557">
    <property type="entry name" value="Peptidase_M24"/>
    <property type="match status" value="1"/>
</dbReference>
<dbReference type="PANTHER" id="PTHR43226">
    <property type="entry name" value="XAA-PRO AMINOPEPTIDASE 3"/>
    <property type="match status" value="1"/>
</dbReference>
<organism evidence="10 11">
    <name type="scientific">Microbulbifer rhizosphaerae</name>
    <dbReference type="NCBI Taxonomy" id="1562603"/>
    <lineage>
        <taxon>Bacteria</taxon>
        <taxon>Pseudomonadati</taxon>
        <taxon>Pseudomonadota</taxon>
        <taxon>Gammaproteobacteria</taxon>
        <taxon>Cellvibrionales</taxon>
        <taxon>Microbulbiferaceae</taxon>
        <taxon>Microbulbifer</taxon>
    </lineage>
</organism>
<feature type="domain" description="Xaa-Pro dipeptidase N-terminal" evidence="9">
    <location>
        <begin position="6"/>
        <end position="154"/>
    </location>
</feature>
<dbReference type="GO" id="GO:0016795">
    <property type="term" value="F:phosphoric triester hydrolase activity"/>
    <property type="evidence" value="ECO:0007669"/>
    <property type="project" value="InterPro"/>
</dbReference>
<feature type="binding site" evidence="7">
    <location>
        <position position="420"/>
    </location>
    <ligand>
        <name>Mn(2+)</name>
        <dbReference type="ChEBI" id="CHEBI:29035"/>
        <label>1</label>
    </ligand>
</feature>
<comment type="similarity">
    <text evidence="7">Belongs to the peptidase M24B family. Bacterial-type prolidase subfamily.</text>
</comment>
<name>A0A7W4WBR9_9GAMM</name>
<evidence type="ECO:0000256" key="3">
    <source>
        <dbReference type="ARBA" id="ARBA00022801"/>
    </source>
</evidence>
<feature type="binding site" evidence="7">
    <location>
        <position position="256"/>
    </location>
    <ligand>
        <name>Mn(2+)</name>
        <dbReference type="ChEBI" id="CHEBI:29035"/>
        <label>1</label>
    </ligand>
</feature>
<evidence type="ECO:0000256" key="2">
    <source>
        <dbReference type="ARBA" id="ARBA00022723"/>
    </source>
</evidence>
<dbReference type="GO" id="GO:0102009">
    <property type="term" value="F:proline dipeptidase activity"/>
    <property type="evidence" value="ECO:0007669"/>
    <property type="project" value="UniProtKB-EC"/>
</dbReference>
<dbReference type="HAMAP" id="MF_01279">
    <property type="entry name" value="X_Pro_dipeptid"/>
    <property type="match status" value="1"/>
</dbReference>
<feature type="binding site" evidence="7">
    <location>
        <position position="381"/>
    </location>
    <ligand>
        <name>Mn(2+)</name>
        <dbReference type="ChEBI" id="CHEBI:29035"/>
        <label>1</label>
    </ligand>
</feature>
<evidence type="ECO:0000313" key="11">
    <source>
        <dbReference type="Proteomes" id="UP000535937"/>
    </source>
</evidence>
<evidence type="ECO:0000313" key="10">
    <source>
        <dbReference type="EMBL" id="MBB3061366.1"/>
    </source>
</evidence>
<comment type="function">
    <text evidence="7">Splits dipeptides with a prolyl residue in the C-terminal position.</text>
</comment>
<dbReference type="Pfam" id="PF21216">
    <property type="entry name" value="PepQ_N"/>
    <property type="match status" value="1"/>
</dbReference>
<dbReference type="InterPro" id="IPR048819">
    <property type="entry name" value="PepQ_N"/>
</dbReference>
<keyword evidence="2 7" id="KW-0479">Metal-binding</keyword>
<sequence>MNLDLLYREHIAELSARSARALENSGYDRLLIHAGAPRVPFLDDNSYPFRTNPHFKHWLPLLEHPYSVLVISAGDRPQLIYFQPRDYWHKPPTDPEGYWVEHFDIVLATSPEEISAALPADLERCAYIGENSQLLGGFRAEQINPPQLIAELHYRRVYKTDYEIECLRRANRSAARGHTAAREVFFDGGTELDIHHAYLGDAEVLECELPYANIVAVNQHGSILHYHGAERELLRSEDIHSLVIDAGAGYRGYASDITRSYAYRDGEYAELVEAVDAVQRALVDEVRIGVDFAELHWRAHLYLAELLSRFEFVHLEPEDIVAQGISRSFFPCGLGHFIGLQVHDVGGYLKSPGGEEYPRDPKAPFLRLVRKVEERQAFTIEPGIYFSDMLLEELAQGPDASRVNWRKVDEFRRYGGVRVEDCVVVHADGVENQSRDAFRATDGGKA</sequence>
<dbReference type="InterPro" id="IPR029149">
    <property type="entry name" value="Creatin/AminoP/Spt16_N"/>
</dbReference>
<keyword evidence="3 7" id="KW-0378">Hydrolase</keyword>
<dbReference type="Gene3D" id="3.40.350.10">
    <property type="entry name" value="Creatinase/prolidase N-terminal domain"/>
    <property type="match status" value="1"/>
</dbReference>
<accession>A0A7W4WBR9</accession>
<keyword evidence="5 7" id="KW-0482">Metalloprotease</keyword>
<dbReference type="EC" id="3.4.13.9" evidence="7"/>
<feature type="binding site" evidence="7">
    <location>
        <position position="256"/>
    </location>
    <ligand>
        <name>Mn(2+)</name>
        <dbReference type="ChEBI" id="CHEBI:29035"/>
        <label>2</label>
    </ligand>
</feature>
<evidence type="ECO:0000259" key="9">
    <source>
        <dbReference type="Pfam" id="PF21216"/>
    </source>
</evidence>
<evidence type="ECO:0000256" key="7">
    <source>
        <dbReference type="HAMAP-Rule" id="MF_01279"/>
    </source>
</evidence>
<comment type="caution">
    <text evidence="10">The sequence shown here is derived from an EMBL/GenBank/DDBJ whole genome shotgun (WGS) entry which is preliminary data.</text>
</comment>
<dbReference type="RefSeq" id="WP_183459692.1">
    <property type="nucleotide sequence ID" value="NZ_JACHWZ010000009.1"/>
</dbReference>
<evidence type="ECO:0000256" key="5">
    <source>
        <dbReference type="ARBA" id="ARBA00023049"/>
    </source>
</evidence>
<keyword evidence="6 7" id="KW-0464">Manganese</keyword>
<feature type="binding site" evidence="7">
    <location>
        <position position="420"/>
    </location>
    <ligand>
        <name>Mn(2+)</name>
        <dbReference type="ChEBI" id="CHEBI:29035"/>
        <label>2</label>
    </ligand>
</feature>
<proteinExistence type="inferred from homology"/>
<reference evidence="10 11" key="1">
    <citation type="submission" date="2020-08" db="EMBL/GenBank/DDBJ databases">
        <title>Genomic Encyclopedia of Type Strains, Phase III (KMG-III): the genomes of soil and plant-associated and newly described type strains.</title>
        <authorList>
            <person name="Whitman W."/>
        </authorList>
    </citation>
    <scope>NUCLEOTIDE SEQUENCE [LARGE SCALE GENOMIC DNA]</scope>
    <source>
        <strain evidence="10 11">CECT 8799</strain>
    </source>
</reference>
<dbReference type="NCBIfam" id="NF010133">
    <property type="entry name" value="PRK13607.1"/>
    <property type="match status" value="1"/>
</dbReference>
<dbReference type="GO" id="GO:0008235">
    <property type="term" value="F:metalloexopeptidase activity"/>
    <property type="evidence" value="ECO:0007669"/>
    <property type="project" value="UniProtKB-UniRule"/>
</dbReference>
<comment type="catalytic activity">
    <reaction evidence="7">
        <text>Xaa-L-Pro dipeptide + H2O = an L-alpha-amino acid + L-proline</text>
        <dbReference type="Rhea" id="RHEA:76407"/>
        <dbReference type="ChEBI" id="CHEBI:15377"/>
        <dbReference type="ChEBI" id="CHEBI:59869"/>
        <dbReference type="ChEBI" id="CHEBI:60039"/>
        <dbReference type="ChEBI" id="CHEBI:195196"/>
        <dbReference type="EC" id="3.4.13.9"/>
    </reaction>
</comment>
<keyword evidence="11" id="KW-1185">Reference proteome</keyword>